<proteinExistence type="predicted"/>
<feature type="region of interest" description="Disordered" evidence="1">
    <location>
        <begin position="1"/>
        <end position="22"/>
    </location>
</feature>
<reference evidence="3 4" key="1">
    <citation type="submission" date="2023-07" db="EMBL/GenBank/DDBJ databases">
        <title>Functional and genomic diversity of the sorghum phyllosphere microbiome.</title>
        <authorList>
            <person name="Shade A."/>
        </authorList>
    </citation>
    <scope>NUCLEOTIDE SEQUENCE [LARGE SCALE GENOMIC DNA]</scope>
    <source>
        <strain evidence="3 4">SORGH_AS_1064</strain>
    </source>
</reference>
<keyword evidence="2" id="KW-1133">Transmembrane helix</keyword>
<evidence type="ECO:0000256" key="1">
    <source>
        <dbReference type="SAM" id="MobiDB-lite"/>
    </source>
</evidence>
<evidence type="ECO:0000313" key="3">
    <source>
        <dbReference type="EMBL" id="MDQ1097203.1"/>
    </source>
</evidence>
<gene>
    <name evidence="3" type="ORF">QE404_002350</name>
</gene>
<comment type="caution">
    <text evidence="3">The sequence shown here is derived from an EMBL/GenBank/DDBJ whole genome shotgun (WGS) entry which is preliminary data.</text>
</comment>
<feature type="transmembrane region" description="Helical" evidence="2">
    <location>
        <begin position="52"/>
        <end position="71"/>
    </location>
</feature>
<dbReference type="EMBL" id="JAUTAL010000001">
    <property type="protein sequence ID" value="MDQ1097203.1"/>
    <property type="molecule type" value="Genomic_DNA"/>
</dbReference>
<dbReference type="RefSeq" id="WP_307450563.1">
    <property type="nucleotide sequence ID" value="NZ_JAUTAL010000001.1"/>
</dbReference>
<protein>
    <submittedName>
        <fullName evidence="3">Uncharacterized protein</fullName>
    </submittedName>
</protein>
<keyword evidence="4" id="KW-1185">Reference proteome</keyword>
<dbReference type="Proteomes" id="UP001225072">
    <property type="component" value="Unassembled WGS sequence"/>
</dbReference>
<evidence type="ECO:0000256" key="2">
    <source>
        <dbReference type="SAM" id="Phobius"/>
    </source>
</evidence>
<evidence type="ECO:0000313" key="4">
    <source>
        <dbReference type="Proteomes" id="UP001225072"/>
    </source>
</evidence>
<keyword evidence="2" id="KW-0472">Membrane</keyword>
<organism evidence="3 4">
    <name type="scientific">Chryseobacterium camelliae</name>
    <dbReference type="NCBI Taxonomy" id="1265445"/>
    <lineage>
        <taxon>Bacteria</taxon>
        <taxon>Pseudomonadati</taxon>
        <taxon>Bacteroidota</taxon>
        <taxon>Flavobacteriia</taxon>
        <taxon>Flavobacteriales</taxon>
        <taxon>Weeksellaceae</taxon>
        <taxon>Chryseobacterium group</taxon>
        <taxon>Chryseobacterium</taxon>
    </lineage>
</organism>
<keyword evidence="2" id="KW-0812">Transmembrane</keyword>
<name>A0ABU0TLV1_9FLAO</name>
<sequence length="84" mass="9946">MIKKFNGPVDHPEQEYTQDNKAQQHHIETIKVNTVNTTYETISILSTAWFRFWNVFLEIVIVYYLFCILNAKRDSISLIILINN</sequence>
<accession>A0ABU0TLV1</accession>